<reference evidence="1 2" key="1">
    <citation type="journal article" date="2019" name="Commun. Biol.">
        <title>The bagworm genome reveals a unique fibroin gene that provides high tensile strength.</title>
        <authorList>
            <person name="Kono N."/>
            <person name="Nakamura H."/>
            <person name="Ohtoshi R."/>
            <person name="Tomita M."/>
            <person name="Numata K."/>
            <person name="Arakawa K."/>
        </authorList>
    </citation>
    <scope>NUCLEOTIDE SEQUENCE [LARGE SCALE GENOMIC DNA]</scope>
</reference>
<proteinExistence type="predicted"/>
<dbReference type="OrthoDB" id="7694303at2759"/>
<organism evidence="1 2">
    <name type="scientific">Eumeta variegata</name>
    <name type="common">Bagworm moth</name>
    <name type="synonym">Eumeta japonica</name>
    <dbReference type="NCBI Taxonomy" id="151549"/>
    <lineage>
        <taxon>Eukaryota</taxon>
        <taxon>Metazoa</taxon>
        <taxon>Ecdysozoa</taxon>
        <taxon>Arthropoda</taxon>
        <taxon>Hexapoda</taxon>
        <taxon>Insecta</taxon>
        <taxon>Pterygota</taxon>
        <taxon>Neoptera</taxon>
        <taxon>Endopterygota</taxon>
        <taxon>Lepidoptera</taxon>
        <taxon>Glossata</taxon>
        <taxon>Ditrysia</taxon>
        <taxon>Tineoidea</taxon>
        <taxon>Psychidae</taxon>
        <taxon>Oiketicinae</taxon>
        <taxon>Eumeta</taxon>
    </lineage>
</organism>
<accession>A0A4C1W4X8</accession>
<name>A0A4C1W4X8_EUMVA</name>
<keyword evidence="2" id="KW-1185">Reference proteome</keyword>
<evidence type="ECO:0000313" key="2">
    <source>
        <dbReference type="Proteomes" id="UP000299102"/>
    </source>
</evidence>
<evidence type="ECO:0000313" key="1">
    <source>
        <dbReference type="EMBL" id="GBP46063.1"/>
    </source>
</evidence>
<comment type="caution">
    <text evidence="1">The sequence shown here is derived from an EMBL/GenBank/DDBJ whole genome shotgun (WGS) entry which is preliminary data.</text>
</comment>
<dbReference type="EMBL" id="BGZK01000476">
    <property type="protein sequence ID" value="GBP46063.1"/>
    <property type="molecule type" value="Genomic_DNA"/>
</dbReference>
<dbReference type="Proteomes" id="UP000299102">
    <property type="component" value="Unassembled WGS sequence"/>
</dbReference>
<dbReference type="AlphaFoldDB" id="A0A4C1W4X8"/>
<gene>
    <name evidence="1" type="ORF">EVAR_41416_1</name>
</gene>
<sequence length="213" mass="25001">MAGVGLKLVKDILELEPEIRNLVSRQKVEVLLQKFVTTSQQIESTIRTESQRIIDELSLEVNMQRVHSFKIAVDDINLRYGDDFYKYFMSNITYERETMERFVNDRDVFKQLIRSIRYHIVPTNIVAGVKDDRLFEILHDYLLREANNNRHCELGISHYKILYETYNTAVSAVVKATVMILYSYKYLQQGDHGIFLNMLMNPGLPKNRPYAVD</sequence>
<protein>
    <submittedName>
        <fullName evidence="1">Uncharacterized protein</fullName>
    </submittedName>
</protein>